<keyword evidence="1" id="KW-0812">Transmembrane</keyword>
<feature type="transmembrane region" description="Helical" evidence="1">
    <location>
        <begin position="150"/>
        <end position="171"/>
    </location>
</feature>
<gene>
    <name evidence="2" type="ORF">SAMN05421756_10499</name>
</gene>
<organism evidence="2 3">
    <name type="scientific">Microlunatus flavus</name>
    <dbReference type="NCBI Taxonomy" id="1036181"/>
    <lineage>
        <taxon>Bacteria</taxon>
        <taxon>Bacillati</taxon>
        <taxon>Actinomycetota</taxon>
        <taxon>Actinomycetes</taxon>
        <taxon>Propionibacteriales</taxon>
        <taxon>Propionibacteriaceae</taxon>
        <taxon>Microlunatus</taxon>
    </lineage>
</organism>
<feature type="transmembrane region" description="Helical" evidence="1">
    <location>
        <begin position="113"/>
        <end position="138"/>
    </location>
</feature>
<proteinExistence type="predicted"/>
<evidence type="ECO:0000256" key="1">
    <source>
        <dbReference type="SAM" id="Phobius"/>
    </source>
</evidence>
<feature type="transmembrane region" description="Helical" evidence="1">
    <location>
        <begin position="183"/>
        <end position="203"/>
    </location>
</feature>
<name>A0A1H9H2L3_9ACTN</name>
<evidence type="ECO:0000313" key="2">
    <source>
        <dbReference type="EMBL" id="SEQ56488.1"/>
    </source>
</evidence>
<dbReference type="EMBL" id="FOFA01000004">
    <property type="protein sequence ID" value="SEQ56488.1"/>
    <property type="molecule type" value="Genomic_DNA"/>
</dbReference>
<accession>A0A1H9H2L3</accession>
<evidence type="ECO:0000313" key="3">
    <source>
        <dbReference type="Proteomes" id="UP000198504"/>
    </source>
</evidence>
<protein>
    <submittedName>
        <fullName evidence="2">Uncharacterized protein</fullName>
    </submittedName>
</protein>
<keyword evidence="1" id="KW-1133">Transmembrane helix</keyword>
<reference evidence="3" key="1">
    <citation type="submission" date="2016-10" db="EMBL/GenBank/DDBJ databases">
        <authorList>
            <person name="Varghese N."/>
            <person name="Submissions S."/>
        </authorList>
    </citation>
    <scope>NUCLEOTIDE SEQUENCE [LARGE SCALE GENOMIC DNA]</scope>
    <source>
        <strain evidence="3">CGMCC 4.6856</strain>
    </source>
</reference>
<dbReference type="AlphaFoldDB" id="A0A1H9H2L3"/>
<feature type="transmembrane region" description="Helical" evidence="1">
    <location>
        <begin position="73"/>
        <end position="93"/>
    </location>
</feature>
<keyword evidence="3" id="KW-1185">Reference proteome</keyword>
<dbReference type="STRING" id="1036181.SAMN05421756_10499"/>
<keyword evidence="1" id="KW-0472">Membrane</keyword>
<sequence>MSSVGALALGVVLSVAVSGLFAALGWGGELASQTAGASSGAAPLLVDGLRQRRGRRGEGPVARRPPSDLSRKVLLASAFAFGVLVVESAWGWFVYHLSGWVLRAARADQGRFAAVYAVLGSLLTLPVVLTTVYLLALAAGRRLREHRRRWLLLGMAVYGLVRLANLATVMVRPRTDSLTSVTNAYLVAGFVVTLPLLAGFALLGARRARRTQAAYDASVFFRRLDPADREAVLALLDDARPRRGRAARPLEEQAPAEPQG</sequence>
<dbReference type="Proteomes" id="UP000198504">
    <property type="component" value="Unassembled WGS sequence"/>
</dbReference>